<evidence type="ECO:0000313" key="3">
    <source>
        <dbReference type="Proteomes" id="UP000006038"/>
    </source>
</evidence>
<accession>J3N187</accession>
<dbReference type="AlphaFoldDB" id="J3N187"/>
<dbReference type="Proteomes" id="UP000006038">
    <property type="component" value="Chromosome 10"/>
</dbReference>
<name>J3N187_ORYBR</name>
<proteinExistence type="predicted"/>
<feature type="region of interest" description="Disordered" evidence="1">
    <location>
        <begin position="1"/>
        <end position="29"/>
    </location>
</feature>
<dbReference type="HOGENOM" id="CLU_2797986_0_0_1"/>
<organism evidence="2">
    <name type="scientific">Oryza brachyantha</name>
    <name type="common">malo sina</name>
    <dbReference type="NCBI Taxonomy" id="4533"/>
    <lineage>
        <taxon>Eukaryota</taxon>
        <taxon>Viridiplantae</taxon>
        <taxon>Streptophyta</taxon>
        <taxon>Embryophyta</taxon>
        <taxon>Tracheophyta</taxon>
        <taxon>Spermatophyta</taxon>
        <taxon>Magnoliopsida</taxon>
        <taxon>Liliopsida</taxon>
        <taxon>Poales</taxon>
        <taxon>Poaceae</taxon>
        <taxon>BOP clade</taxon>
        <taxon>Oryzoideae</taxon>
        <taxon>Oryzeae</taxon>
        <taxon>Oryzinae</taxon>
        <taxon>Oryza</taxon>
    </lineage>
</organism>
<dbReference type="EnsemblPlants" id="OB10G12850.1">
    <property type="protein sequence ID" value="OB10G12850.1"/>
    <property type="gene ID" value="OB10G12850"/>
</dbReference>
<sequence length="68" mass="7786">MKAVEQQSKNTPAKGGNGISLEKRQKKRRGKTIGRNYGFLATHAVSSRLYMIPYQILFDVITAFYYLM</sequence>
<protein>
    <submittedName>
        <fullName evidence="2">Uncharacterized protein</fullName>
    </submittedName>
</protein>
<reference evidence="2" key="2">
    <citation type="submission" date="2013-04" db="UniProtKB">
        <authorList>
            <consortium name="EnsemblPlants"/>
        </authorList>
    </citation>
    <scope>IDENTIFICATION</scope>
</reference>
<evidence type="ECO:0000313" key="2">
    <source>
        <dbReference type="EnsemblPlants" id="OB10G12850.1"/>
    </source>
</evidence>
<reference evidence="2" key="1">
    <citation type="journal article" date="2013" name="Nat. Commun.">
        <title>Whole-genome sequencing of Oryza brachyantha reveals mechanisms underlying Oryza genome evolution.</title>
        <authorList>
            <person name="Chen J."/>
            <person name="Huang Q."/>
            <person name="Gao D."/>
            <person name="Wang J."/>
            <person name="Lang Y."/>
            <person name="Liu T."/>
            <person name="Li B."/>
            <person name="Bai Z."/>
            <person name="Luis Goicoechea J."/>
            <person name="Liang C."/>
            <person name="Chen C."/>
            <person name="Zhang W."/>
            <person name="Sun S."/>
            <person name="Liao Y."/>
            <person name="Zhang X."/>
            <person name="Yang L."/>
            <person name="Song C."/>
            <person name="Wang M."/>
            <person name="Shi J."/>
            <person name="Liu G."/>
            <person name="Liu J."/>
            <person name="Zhou H."/>
            <person name="Zhou W."/>
            <person name="Yu Q."/>
            <person name="An N."/>
            <person name="Chen Y."/>
            <person name="Cai Q."/>
            <person name="Wang B."/>
            <person name="Liu B."/>
            <person name="Min J."/>
            <person name="Huang Y."/>
            <person name="Wu H."/>
            <person name="Li Z."/>
            <person name="Zhang Y."/>
            <person name="Yin Y."/>
            <person name="Song W."/>
            <person name="Jiang J."/>
            <person name="Jackson S.A."/>
            <person name="Wing R.A."/>
            <person name="Wang J."/>
            <person name="Chen M."/>
        </authorList>
    </citation>
    <scope>NUCLEOTIDE SEQUENCE [LARGE SCALE GENOMIC DNA]</scope>
    <source>
        <strain evidence="2">cv. IRGC 101232</strain>
    </source>
</reference>
<evidence type="ECO:0000256" key="1">
    <source>
        <dbReference type="SAM" id="MobiDB-lite"/>
    </source>
</evidence>
<keyword evidence="3" id="KW-1185">Reference proteome</keyword>
<dbReference type="Gramene" id="OB10G12850.1">
    <property type="protein sequence ID" value="OB10G12850.1"/>
    <property type="gene ID" value="OB10G12850"/>
</dbReference>
<feature type="compositionally biased region" description="Polar residues" evidence="1">
    <location>
        <begin position="1"/>
        <end position="11"/>
    </location>
</feature>